<feature type="non-terminal residue" evidence="5">
    <location>
        <position position="170"/>
    </location>
</feature>
<evidence type="ECO:0000313" key="6">
    <source>
        <dbReference type="Proteomes" id="UP000823399"/>
    </source>
</evidence>
<evidence type="ECO:0000256" key="2">
    <source>
        <dbReference type="ARBA" id="ARBA00022980"/>
    </source>
</evidence>
<gene>
    <name evidence="5" type="ORF">F5147DRAFT_658872</name>
</gene>
<dbReference type="GO" id="GO:1990904">
    <property type="term" value="C:ribonucleoprotein complex"/>
    <property type="evidence" value="ECO:0007669"/>
    <property type="project" value="UniProtKB-KW"/>
</dbReference>
<dbReference type="Gene3D" id="3.40.1370.10">
    <property type="match status" value="1"/>
</dbReference>
<dbReference type="OrthoDB" id="10259785at2759"/>
<keyword evidence="6" id="KW-1185">Reference proteome</keyword>
<comment type="similarity">
    <text evidence="1">Belongs to the universal ribosomal protein uL4 family.</text>
</comment>
<dbReference type="InterPro" id="IPR023574">
    <property type="entry name" value="Ribosomal_uL4_dom_sf"/>
</dbReference>
<sequence length="170" mass="18830">NQGGYNSLKALNAYTDVTKVSNSRKLRQERARCATAATVNVVALLSFSRKTTASSSLPLNLLQLAPGGHIGRFVIWTEGAFSLLDEVRHLRQSLLVQEGLPAHGYRSAHGRREEPSRQQGVLFRMNPYAKTLRRQELLKQERVKAQKDKKGKKAKGSSAGEAFLNTLFAP</sequence>
<dbReference type="InterPro" id="IPR045240">
    <property type="entry name" value="Ribosomal_uL4_euk/arch"/>
</dbReference>
<feature type="region of interest" description="Disordered" evidence="4">
    <location>
        <begin position="141"/>
        <end position="170"/>
    </location>
</feature>
<dbReference type="GO" id="GO:0003735">
    <property type="term" value="F:structural constituent of ribosome"/>
    <property type="evidence" value="ECO:0007669"/>
    <property type="project" value="InterPro"/>
</dbReference>
<evidence type="ECO:0000256" key="4">
    <source>
        <dbReference type="SAM" id="MobiDB-lite"/>
    </source>
</evidence>
<dbReference type="GO" id="GO:0006412">
    <property type="term" value="P:translation"/>
    <property type="evidence" value="ECO:0007669"/>
    <property type="project" value="InterPro"/>
</dbReference>
<dbReference type="GeneID" id="64696770"/>
<organism evidence="5 6">
    <name type="scientific">Suillus discolor</name>
    <dbReference type="NCBI Taxonomy" id="1912936"/>
    <lineage>
        <taxon>Eukaryota</taxon>
        <taxon>Fungi</taxon>
        <taxon>Dikarya</taxon>
        <taxon>Basidiomycota</taxon>
        <taxon>Agaricomycotina</taxon>
        <taxon>Agaricomycetes</taxon>
        <taxon>Agaricomycetidae</taxon>
        <taxon>Boletales</taxon>
        <taxon>Suillineae</taxon>
        <taxon>Suillaceae</taxon>
        <taxon>Suillus</taxon>
    </lineage>
</organism>
<dbReference type="SUPFAM" id="SSF52166">
    <property type="entry name" value="Ribosomal protein L4"/>
    <property type="match status" value="1"/>
</dbReference>
<dbReference type="Proteomes" id="UP000823399">
    <property type="component" value="Unassembled WGS sequence"/>
</dbReference>
<evidence type="ECO:0000256" key="1">
    <source>
        <dbReference type="ARBA" id="ARBA00010528"/>
    </source>
</evidence>
<proteinExistence type="inferred from homology"/>
<evidence type="ECO:0000313" key="5">
    <source>
        <dbReference type="EMBL" id="KAG2087834.1"/>
    </source>
</evidence>
<evidence type="ECO:0000256" key="3">
    <source>
        <dbReference type="ARBA" id="ARBA00023274"/>
    </source>
</evidence>
<keyword evidence="2" id="KW-0689">Ribosomal protein</keyword>
<comment type="caution">
    <text evidence="5">The sequence shown here is derived from an EMBL/GenBank/DDBJ whole genome shotgun (WGS) entry which is preliminary data.</text>
</comment>
<dbReference type="PANTHER" id="PTHR19431">
    <property type="entry name" value="60S RIBOSOMAL PROTEIN L4"/>
    <property type="match status" value="1"/>
</dbReference>
<dbReference type="RefSeq" id="XP_041285356.1">
    <property type="nucleotide sequence ID" value="XM_041434511.1"/>
</dbReference>
<protein>
    <recommendedName>
        <fullName evidence="7">60S ribosomal protein L4 C-terminal domain-containing protein</fullName>
    </recommendedName>
</protein>
<dbReference type="GO" id="GO:0005840">
    <property type="term" value="C:ribosome"/>
    <property type="evidence" value="ECO:0007669"/>
    <property type="project" value="UniProtKB-KW"/>
</dbReference>
<name>A0A9P7JM33_9AGAM</name>
<evidence type="ECO:0008006" key="7">
    <source>
        <dbReference type="Google" id="ProtNLM"/>
    </source>
</evidence>
<reference evidence="5" key="1">
    <citation type="journal article" date="2020" name="New Phytol.">
        <title>Comparative genomics reveals dynamic genome evolution in host specialist ectomycorrhizal fungi.</title>
        <authorList>
            <person name="Lofgren L.A."/>
            <person name="Nguyen N.H."/>
            <person name="Vilgalys R."/>
            <person name="Ruytinx J."/>
            <person name="Liao H.L."/>
            <person name="Branco S."/>
            <person name="Kuo A."/>
            <person name="LaButti K."/>
            <person name="Lipzen A."/>
            <person name="Andreopoulos W."/>
            <person name="Pangilinan J."/>
            <person name="Riley R."/>
            <person name="Hundley H."/>
            <person name="Na H."/>
            <person name="Barry K."/>
            <person name="Grigoriev I.V."/>
            <person name="Stajich J.E."/>
            <person name="Kennedy P.G."/>
        </authorList>
    </citation>
    <scope>NUCLEOTIDE SEQUENCE</scope>
    <source>
        <strain evidence="5">FC423</strain>
    </source>
</reference>
<accession>A0A9P7JM33</accession>
<dbReference type="AlphaFoldDB" id="A0A9P7JM33"/>
<dbReference type="EMBL" id="JABBWM010000128">
    <property type="protein sequence ID" value="KAG2087834.1"/>
    <property type="molecule type" value="Genomic_DNA"/>
</dbReference>
<keyword evidence="3" id="KW-0687">Ribonucleoprotein</keyword>